<gene>
    <name evidence="1" type="ORF">LPLAT_LOCUS5606</name>
</gene>
<dbReference type="Proteomes" id="UP001497644">
    <property type="component" value="Unassembled WGS sequence"/>
</dbReference>
<name>A0AAV2MYB3_9HYME</name>
<organism evidence="1 2">
    <name type="scientific">Lasius platythorax</name>
    <dbReference type="NCBI Taxonomy" id="488582"/>
    <lineage>
        <taxon>Eukaryota</taxon>
        <taxon>Metazoa</taxon>
        <taxon>Ecdysozoa</taxon>
        <taxon>Arthropoda</taxon>
        <taxon>Hexapoda</taxon>
        <taxon>Insecta</taxon>
        <taxon>Pterygota</taxon>
        <taxon>Neoptera</taxon>
        <taxon>Endopterygota</taxon>
        <taxon>Hymenoptera</taxon>
        <taxon>Apocrita</taxon>
        <taxon>Aculeata</taxon>
        <taxon>Formicoidea</taxon>
        <taxon>Formicidae</taxon>
        <taxon>Formicinae</taxon>
        <taxon>Lasius</taxon>
        <taxon>Lasius</taxon>
    </lineage>
</organism>
<evidence type="ECO:0000313" key="1">
    <source>
        <dbReference type="EMBL" id="CAL1672202.1"/>
    </source>
</evidence>
<dbReference type="EMBL" id="CAXIPU020000457">
    <property type="protein sequence ID" value="CAL1672202.1"/>
    <property type="molecule type" value="Genomic_DNA"/>
</dbReference>
<protein>
    <submittedName>
        <fullName evidence="1">Uncharacterized protein</fullName>
    </submittedName>
</protein>
<sequence length="95" mass="10487">MNAYLGRLGTFIITLYRNSTLAKSPHMTASRVESYNNYDADFRHMLGRMQAAQAAARAKVMEEQAAPEEAMRQLRTAFGTGATGRLIPVQPQGPN</sequence>
<reference evidence="1" key="1">
    <citation type="submission" date="2024-04" db="EMBL/GenBank/DDBJ databases">
        <authorList>
            <consortium name="Molecular Ecology Group"/>
        </authorList>
    </citation>
    <scope>NUCLEOTIDE SEQUENCE</scope>
</reference>
<dbReference type="AlphaFoldDB" id="A0AAV2MYB3"/>
<comment type="caution">
    <text evidence="1">The sequence shown here is derived from an EMBL/GenBank/DDBJ whole genome shotgun (WGS) entry which is preliminary data.</text>
</comment>
<proteinExistence type="predicted"/>
<evidence type="ECO:0000313" key="2">
    <source>
        <dbReference type="Proteomes" id="UP001497644"/>
    </source>
</evidence>
<keyword evidence="2" id="KW-1185">Reference proteome</keyword>
<accession>A0AAV2MYB3</accession>